<reference evidence="1 2" key="1">
    <citation type="submission" date="2021-07" db="EMBL/GenBank/DDBJ databases">
        <title>Flavobacterium WSW3-B6 sp.nov, isolated from seaweed.</title>
        <authorList>
            <person name="Muhammad N."/>
            <person name="Ho H."/>
            <person name="Lee Y.-J."/>
            <person name="Nguyen T."/>
            <person name="Ho J."/>
            <person name="Kim S.-G."/>
        </authorList>
    </citation>
    <scope>NUCLEOTIDE SEQUENCE [LARGE SCALE GENOMIC DNA]</scope>
    <source>
        <strain evidence="1 2">WSW3-B6</strain>
    </source>
</reference>
<accession>A0ABX8V814</accession>
<gene>
    <name evidence="1" type="ORF">K1I41_03690</name>
</gene>
<dbReference type="PROSITE" id="PS51257">
    <property type="entry name" value="PROKAR_LIPOPROTEIN"/>
    <property type="match status" value="1"/>
</dbReference>
<keyword evidence="2" id="KW-1185">Reference proteome</keyword>
<protein>
    <submittedName>
        <fullName evidence="1">HmuY family protein</fullName>
    </submittedName>
</protein>
<evidence type="ECO:0000313" key="2">
    <source>
        <dbReference type="Proteomes" id="UP000825381"/>
    </source>
</evidence>
<evidence type="ECO:0000313" key="1">
    <source>
        <dbReference type="EMBL" id="QYJ69000.1"/>
    </source>
</evidence>
<name>A0ABX8V814_9FLAO</name>
<dbReference type="CDD" id="cd12105">
    <property type="entry name" value="HmuY"/>
    <property type="match status" value="1"/>
</dbReference>
<dbReference type="EMBL" id="CP080429">
    <property type="protein sequence ID" value="QYJ69000.1"/>
    <property type="molecule type" value="Genomic_DNA"/>
</dbReference>
<dbReference type="RefSeq" id="WP_220641336.1">
    <property type="nucleotide sequence ID" value="NZ_CP080429.1"/>
</dbReference>
<dbReference type="InterPro" id="IPR025921">
    <property type="entry name" value="HmuY"/>
</dbReference>
<dbReference type="Pfam" id="PF14064">
    <property type="entry name" value="HmuY"/>
    <property type="match status" value="2"/>
</dbReference>
<sequence>MKKIIIPLFAILSLIGCSSDDINGNIAPIEPVSEGGIFGTDENPLNVGGPNQQNQVFVNLSEEAAFVVARDSWDLGFYGGNDFRVIINGSLLMAAKELETTDITERHNEDPTVAVGTFRAENLNYVDSPDGALAGTAFGTIATSEETAKVFLVNLGNEVPTTAPATGSVNTAGDARGWKKVKIWQDGTSYTMQYGDIAVGAYQEVTIPKSPAYNYTFFSFTSESIVNVEPQKDQWDMKLTTFTNEVFDNSGASAGAYFYSDFIVTNTVAGVTALMVEGDTAAYETFTRATLEAGDYTFSNDQRAIGVNWRSVLPVQVYNDVFFVLRDGTGNIYKIKFISMLNTDGERGFPLFQYKLL</sequence>
<proteinExistence type="predicted"/>
<dbReference type="Proteomes" id="UP000825381">
    <property type="component" value="Chromosome"/>
</dbReference>
<organism evidence="1 2">
    <name type="scientific">Flavobacterium litorale</name>
    <dbReference type="NCBI Taxonomy" id="2856519"/>
    <lineage>
        <taxon>Bacteria</taxon>
        <taxon>Pseudomonadati</taxon>
        <taxon>Bacteroidota</taxon>
        <taxon>Flavobacteriia</taxon>
        <taxon>Flavobacteriales</taxon>
        <taxon>Flavobacteriaceae</taxon>
        <taxon>Flavobacterium</taxon>
    </lineage>
</organism>